<reference evidence="3" key="1">
    <citation type="journal article" date="2010" name="PLoS Negl. Trop. Dis.">
        <title>The genome sequence of Trypanosoma brucei gambiense, causative agent of chronic human african trypanosomiasis.</title>
        <authorList>
            <person name="Jackson A.P."/>
            <person name="Sanders M."/>
            <person name="Berry A."/>
            <person name="McQuillan J."/>
            <person name="Aslett M.A."/>
            <person name="Quail M.A."/>
            <person name="Chukualim B."/>
            <person name="Capewell P."/>
            <person name="MacLeod A."/>
            <person name="Melville S.E."/>
            <person name="Gibson W."/>
            <person name="Barry J.D."/>
            <person name="Berriman M."/>
            <person name="Hertz-Fowler C."/>
        </authorList>
    </citation>
    <scope>NUCLEOTIDE SEQUENCE [LARGE SCALE GENOMIC DNA]</scope>
    <source>
        <strain evidence="3">MHOM/CI/86/DAL972</strain>
    </source>
</reference>
<evidence type="ECO:0000313" key="2">
    <source>
        <dbReference type="EMBL" id="CBH09172.1"/>
    </source>
</evidence>
<dbReference type="InterPro" id="IPR004922">
    <property type="entry name" value="ESAG"/>
</dbReference>
<dbReference type="GeneID" id="23858430"/>
<dbReference type="KEGG" id="tbg:TbgDal_I3370"/>
<dbReference type="Proteomes" id="UP000002316">
    <property type="component" value="Chromosome 1"/>
</dbReference>
<dbReference type="AlphaFoldDB" id="C9ZI55"/>
<gene>
    <name evidence="2" type="ORF">TbgDal_I3370</name>
</gene>
<dbReference type="VEuPathDB" id="TriTrypDB:Tbg972.1.3370"/>
<keyword evidence="1" id="KW-0732">Signal</keyword>
<feature type="signal peptide" evidence="1">
    <location>
        <begin position="1"/>
        <end position="20"/>
    </location>
</feature>
<accession>C9ZI55</accession>
<evidence type="ECO:0000256" key="1">
    <source>
        <dbReference type="SAM" id="SignalP"/>
    </source>
</evidence>
<feature type="chain" id="PRO_5003004551" evidence="1">
    <location>
        <begin position="21"/>
        <end position="329"/>
    </location>
</feature>
<organism evidence="2 3">
    <name type="scientific">Trypanosoma brucei gambiense (strain MHOM/CI/86/DAL972)</name>
    <dbReference type="NCBI Taxonomy" id="679716"/>
    <lineage>
        <taxon>Eukaryota</taxon>
        <taxon>Discoba</taxon>
        <taxon>Euglenozoa</taxon>
        <taxon>Kinetoplastea</taxon>
        <taxon>Metakinetoplastina</taxon>
        <taxon>Trypanosomatida</taxon>
        <taxon>Trypanosomatidae</taxon>
        <taxon>Trypanosoma</taxon>
    </lineage>
</organism>
<dbReference type="Pfam" id="PF03238">
    <property type="entry name" value="ESAG1"/>
    <property type="match status" value="1"/>
</dbReference>
<dbReference type="RefSeq" id="XP_011771613.1">
    <property type="nucleotide sequence ID" value="XM_011773311.1"/>
</dbReference>
<sequence length="329" mass="36566">MKVTIAELVVLLFSVICIDGREESECTLITDYHGDAPLSESVCYLTCLSDALNNLYSDGEKRLFVNEEVYANAFRILDDMEEKTAESVRYLSIISSVVMVEKNNRLEKLISHGNAMGDLVAKAGGLFAEVNESVRAVRKEIPGALIKVNKYYTAIAEVTRTVWDDVKAVESGKHECKDQEFRGVKEFEVTCGDNACPLRDGVSEGALKHYKNGLLEINVMTKSGKVSECLNLPRNNLYKSGAVNNSNKVLVWRDDADTVTHFLLKLKIRDIFSTLIAPFAAGQPPSVLAEMMANITLLYFRFSEVHRSFTSLLLDTNSIDNVKSTNSTI</sequence>
<dbReference type="EMBL" id="FN554964">
    <property type="protein sequence ID" value="CBH09172.1"/>
    <property type="molecule type" value="Genomic_DNA"/>
</dbReference>
<evidence type="ECO:0000313" key="3">
    <source>
        <dbReference type="Proteomes" id="UP000002316"/>
    </source>
</evidence>
<protein>
    <submittedName>
        <fullName evidence="2">Expression site-associated gene 1 (ESAG1) protein, putative</fullName>
    </submittedName>
</protein>
<name>C9ZI55_TRYB9</name>
<proteinExistence type="predicted"/>